<dbReference type="PROSITE" id="PS50112">
    <property type="entry name" value="PAS"/>
    <property type="match status" value="6"/>
</dbReference>
<sequence length="992" mass="112989">MGKAVADFEDKLEQKGEASMVDLSLMSAMVEFSPEPMLLADTHGNFLYVNEAMCQLVGRDKDTLLQIGREGVRDLEDPRWWLAIHERQASGFSKRELFMMHQDGTRIPVEIHARTFAGDQQQTLVSVHVRDKSEYYVAQQLLRERTLATEASLQDLQLVLDHSADLICTFDLNGNILQINKACETILGYTQEEVINQHYSAFIFEEDIEITQKDTAAVTSQKITNNFRNRYRRKDGSLVHLSWSSSLSEAAGRVYCIARDVTEVMQLNKVQQESEERLQALLHQGSDMIAVLTLEGNYTFASSNSTRILGITPEGFIGRNAFEFIHPDFHQPVMECLQKVLQGEIVDTTPFLFKDGHGEWRWLESHATNCADMPSIQGIIVNSRDISERRKAELELEESNQRYKALFDYNPDAVYSMDAHGYYTSANEVALKLFGLTQKELLEKHMFDFATPDILESAKADFNKVLSGHPVSSEASMKGADNEDLYLSFTEIPIIINGEVVGVHGIAKDITAPKKQQLLQEATAKRLNTILESIKDAFFTIDKDWRFTYINQEFDKIMAVDTRKWIGRRIIDLYDEREPENKNFYDNFQQAIDTQKPQHFEQFASSVQSWLDVSVYPSEEGLSIYFKEITDRKNAEAELKKLSWVASKTVNSVYITDEQARIEWVNDGFTRITGYTLEEMKGQRPGDLLAGPETAPDQVREIRDKLQFEEPFVQEVQNRNKQGELYWSKLDVTPILDEQGGGKKFIVIETVITDQKKAEQERIQLTEELLRRNRNLEQFTYIVSHNLRSPVANILGLTALFKYDQDPESQLALMDRLKQTAQNLDTIIRDLNDLLSLQGEVHDAREVINLRDLVEQVLQVLPNTTKPNVQVNLNGIEEIRSARSYVSSILSNLVSNAVKYKSPERSLKIAITAEQCEDMFCFTVTDNGLGINLQKEQNNLFGLYKRFHFHVSGKGLGLYLVKTQAEALGGYVTVESTVGQGSSFKVCIKHVS</sequence>
<dbReference type="Gene3D" id="3.30.565.10">
    <property type="entry name" value="Histidine kinase-like ATPase, C-terminal domain"/>
    <property type="match status" value="1"/>
</dbReference>
<dbReference type="CDD" id="cd00130">
    <property type="entry name" value="PAS"/>
    <property type="match status" value="6"/>
</dbReference>
<dbReference type="Proteomes" id="UP001501844">
    <property type="component" value="Unassembled WGS sequence"/>
</dbReference>
<feature type="domain" description="PAS" evidence="7">
    <location>
        <begin position="274"/>
        <end position="344"/>
    </location>
</feature>
<dbReference type="PANTHER" id="PTHR43304:SF1">
    <property type="entry name" value="PAC DOMAIN-CONTAINING PROTEIN"/>
    <property type="match status" value="1"/>
</dbReference>
<comment type="catalytic activity">
    <reaction evidence="1">
        <text>ATP + protein L-histidine = ADP + protein N-phospho-L-histidine.</text>
        <dbReference type="EC" id="2.7.13.3"/>
    </reaction>
</comment>
<dbReference type="InterPro" id="IPR036890">
    <property type="entry name" value="HATPase_C_sf"/>
</dbReference>
<dbReference type="InterPro" id="IPR052162">
    <property type="entry name" value="Sensor_kinase/Photoreceptor"/>
</dbReference>
<feature type="domain" description="Histidine kinase" evidence="6">
    <location>
        <begin position="782"/>
        <end position="992"/>
    </location>
</feature>
<dbReference type="InterPro" id="IPR000014">
    <property type="entry name" value="PAS"/>
</dbReference>
<evidence type="ECO:0000313" key="10">
    <source>
        <dbReference type="Proteomes" id="UP001501844"/>
    </source>
</evidence>
<dbReference type="PROSITE" id="PS50113">
    <property type="entry name" value="PAC"/>
    <property type="match status" value="2"/>
</dbReference>
<dbReference type="PROSITE" id="PS50109">
    <property type="entry name" value="HIS_KIN"/>
    <property type="match status" value="1"/>
</dbReference>
<dbReference type="InterPro" id="IPR013767">
    <property type="entry name" value="PAS_fold"/>
</dbReference>
<dbReference type="Gene3D" id="1.10.287.130">
    <property type="match status" value="1"/>
</dbReference>
<evidence type="ECO:0000259" key="7">
    <source>
        <dbReference type="PROSITE" id="PS50112"/>
    </source>
</evidence>
<dbReference type="InterPro" id="IPR036097">
    <property type="entry name" value="HisK_dim/P_sf"/>
</dbReference>
<feature type="domain" description="PAS" evidence="7">
    <location>
        <begin position="152"/>
        <end position="222"/>
    </location>
</feature>
<feature type="domain" description="PAC" evidence="8">
    <location>
        <begin position="347"/>
        <end position="398"/>
    </location>
</feature>
<feature type="domain" description="PAS" evidence="7">
    <location>
        <begin position="638"/>
        <end position="709"/>
    </location>
</feature>
<feature type="domain" description="PAS" evidence="7">
    <location>
        <begin position="399"/>
        <end position="469"/>
    </location>
</feature>
<dbReference type="InterPro" id="IPR001610">
    <property type="entry name" value="PAC"/>
</dbReference>
<dbReference type="CDD" id="cd00082">
    <property type="entry name" value="HisKA"/>
    <property type="match status" value="1"/>
</dbReference>
<comment type="caution">
    <text evidence="9">The sequence shown here is derived from an EMBL/GenBank/DDBJ whole genome shotgun (WGS) entry which is preliminary data.</text>
</comment>
<keyword evidence="3" id="KW-0597">Phosphoprotein</keyword>
<dbReference type="Gene3D" id="3.30.450.20">
    <property type="entry name" value="PAS domain"/>
    <property type="match status" value="6"/>
</dbReference>
<dbReference type="InterPro" id="IPR000700">
    <property type="entry name" value="PAS-assoc_C"/>
</dbReference>
<proteinExistence type="predicted"/>
<dbReference type="InterPro" id="IPR004358">
    <property type="entry name" value="Sig_transdc_His_kin-like_C"/>
</dbReference>
<dbReference type="Pfam" id="PF00989">
    <property type="entry name" value="PAS"/>
    <property type="match status" value="2"/>
</dbReference>
<dbReference type="InterPro" id="IPR003661">
    <property type="entry name" value="HisK_dim/P_dom"/>
</dbReference>
<evidence type="ECO:0000256" key="4">
    <source>
        <dbReference type="ARBA" id="ARBA00022679"/>
    </source>
</evidence>
<dbReference type="Pfam" id="PF08448">
    <property type="entry name" value="PAS_4"/>
    <property type="match status" value="3"/>
</dbReference>
<dbReference type="SMART" id="SM00091">
    <property type="entry name" value="PAS"/>
    <property type="match status" value="6"/>
</dbReference>
<dbReference type="RefSeq" id="WP_345163827.1">
    <property type="nucleotide sequence ID" value="NZ_BAABGX010000001.1"/>
</dbReference>
<name>A0ABP8FE59_9BACT</name>
<evidence type="ECO:0000259" key="8">
    <source>
        <dbReference type="PROSITE" id="PS50113"/>
    </source>
</evidence>
<evidence type="ECO:0000259" key="6">
    <source>
        <dbReference type="PROSITE" id="PS50109"/>
    </source>
</evidence>
<evidence type="ECO:0000256" key="2">
    <source>
        <dbReference type="ARBA" id="ARBA00012438"/>
    </source>
</evidence>
<dbReference type="SUPFAM" id="SSF47384">
    <property type="entry name" value="Homodimeric domain of signal transducing histidine kinase"/>
    <property type="match status" value="1"/>
</dbReference>
<evidence type="ECO:0000256" key="5">
    <source>
        <dbReference type="ARBA" id="ARBA00022777"/>
    </source>
</evidence>
<dbReference type="SMART" id="SM00388">
    <property type="entry name" value="HisKA"/>
    <property type="match status" value="1"/>
</dbReference>
<dbReference type="SMART" id="SM00086">
    <property type="entry name" value="PAC"/>
    <property type="match status" value="5"/>
</dbReference>
<gene>
    <name evidence="9" type="ORF">GCM10023183_12890</name>
</gene>
<dbReference type="InterPro" id="IPR005467">
    <property type="entry name" value="His_kinase_dom"/>
</dbReference>
<dbReference type="EC" id="2.7.13.3" evidence="2"/>
<feature type="domain" description="PAC" evidence="8">
    <location>
        <begin position="712"/>
        <end position="764"/>
    </location>
</feature>
<keyword evidence="5" id="KW-0418">Kinase</keyword>
<reference evidence="10" key="1">
    <citation type="journal article" date="2019" name="Int. J. Syst. Evol. Microbiol.">
        <title>The Global Catalogue of Microorganisms (GCM) 10K type strain sequencing project: providing services to taxonomists for standard genome sequencing and annotation.</title>
        <authorList>
            <consortium name="The Broad Institute Genomics Platform"/>
            <consortium name="The Broad Institute Genome Sequencing Center for Infectious Disease"/>
            <person name="Wu L."/>
            <person name="Ma J."/>
        </authorList>
    </citation>
    <scope>NUCLEOTIDE SEQUENCE [LARGE SCALE GENOMIC DNA]</scope>
    <source>
        <strain evidence="10">JCM 17917</strain>
    </source>
</reference>
<dbReference type="InterPro" id="IPR003594">
    <property type="entry name" value="HATPase_dom"/>
</dbReference>
<dbReference type="Pfam" id="PF02518">
    <property type="entry name" value="HATPase_c"/>
    <property type="match status" value="1"/>
</dbReference>
<dbReference type="EMBL" id="BAABGX010000001">
    <property type="protein sequence ID" value="GAA4301641.1"/>
    <property type="molecule type" value="Genomic_DNA"/>
</dbReference>
<dbReference type="SUPFAM" id="SSF55785">
    <property type="entry name" value="PYP-like sensor domain (PAS domain)"/>
    <property type="match status" value="6"/>
</dbReference>
<dbReference type="Pfam" id="PF00512">
    <property type="entry name" value="HisKA"/>
    <property type="match status" value="1"/>
</dbReference>
<keyword evidence="10" id="KW-1185">Reference proteome</keyword>
<feature type="domain" description="PAS" evidence="7">
    <location>
        <begin position="22"/>
        <end position="65"/>
    </location>
</feature>
<organism evidence="9 10">
    <name type="scientific">Nibribacter koreensis</name>
    <dbReference type="NCBI Taxonomy" id="1084519"/>
    <lineage>
        <taxon>Bacteria</taxon>
        <taxon>Pseudomonadati</taxon>
        <taxon>Bacteroidota</taxon>
        <taxon>Cytophagia</taxon>
        <taxon>Cytophagales</taxon>
        <taxon>Hymenobacteraceae</taxon>
        <taxon>Nibribacter</taxon>
    </lineage>
</organism>
<protein>
    <recommendedName>
        <fullName evidence="2">histidine kinase</fullName>
        <ecNumber evidence="2">2.7.13.3</ecNumber>
    </recommendedName>
</protein>
<dbReference type="PANTHER" id="PTHR43304">
    <property type="entry name" value="PHYTOCHROME-LIKE PROTEIN CPH1"/>
    <property type="match status" value="1"/>
</dbReference>
<dbReference type="SUPFAM" id="SSF55874">
    <property type="entry name" value="ATPase domain of HSP90 chaperone/DNA topoisomerase II/histidine kinase"/>
    <property type="match status" value="1"/>
</dbReference>
<dbReference type="NCBIfam" id="TIGR00229">
    <property type="entry name" value="sensory_box"/>
    <property type="match status" value="6"/>
</dbReference>
<accession>A0ABP8FE59</accession>
<dbReference type="SMART" id="SM00387">
    <property type="entry name" value="HATPase_c"/>
    <property type="match status" value="1"/>
</dbReference>
<evidence type="ECO:0000256" key="3">
    <source>
        <dbReference type="ARBA" id="ARBA00022553"/>
    </source>
</evidence>
<dbReference type="PRINTS" id="PR00344">
    <property type="entry name" value="BCTRLSENSOR"/>
</dbReference>
<evidence type="ECO:0000256" key="1">
    <source>
        <dbReference type="ARBA" id="ARBA00000085"/>
    </source>
</evidence>
<dbReference type="InterPro" id="IPR013656">
    <property type="entry name" value="PAS_4"/>
</dbReference>
<feature type="domain" description="PAS" evidence="7">
    <location>
        <begin position="523"/>
        <end position="583"/>
    </location>
</feature>
<keyword evidence="4" id="KW-0808">Transferase</keyword>
<dbReference type="Pfam" id="PF13426">
    <property type="entry name" value="PAS_9"/>
    <property type="match status" value="1"/>
</dbReference>
<evidence type="ECO:0000313" key="9">
    <source>
        <dbReference type="EMBL" id="GAA4301641.1"/>
    </source>
</evidence>
<dbReference type="InterPro" id="IPR035965">
    <property type="entry name" value="PAS-like_dom_sf"/>
</dbReference>